<dbReference type="FunFam" id="3.40.50.2300:FF:000024">
    <property type="entry name" value="Vomeronasal 2, receptor 73"/>
    <property type="match status" value="1"/>
</dbReference>
<dbReference type="InterPro" id="IPR038550">
    <property type="entry name" value="GPCR_3_9-Cys_sf"/>
</dbReference>
<dbReference type="OrthoDB" id="5984008at2759"/>
<keyword evidence="8 12" id="KW-0472">Membrane</keyword>
<dbReference type="InterPro" id="IPR001828">
    <property type="entry name" value="ANF_lig-bd_rcpt"/>
</dbReference>
<dbReference type="PROSITE" id="PS50259">
    <property type="entry name" value="G_PROTEIN_RECEP_F3_4"/>
    <property type="match status" value="1"/>
</dbReference>
<dbReference type="GO" id="GO:0004930">
    <property type="term" value="F:G protein-coupled receptor activity"/>
    <property type="evidence" value="ECO:0007669"/>
    <property type="project" value="UniProtKB-KW"/>
</dbReference>
<dbReference type="Proteomes" id="UP000694569">
    <property type="component" value="Unplaced"/>
</dbReference>
<dbReference type="InterPro" id="IPR000068">
    <property type="entry name" value="GPCR_3_Ca_sens_rcpt-rel"/>
</dbReference>
<evidence type="ECO:0000256" key="3">
    <source>
        <dbReference type="ARBA" id="ARBA00022475"/>
    </source>
</evidence>
<evidence type="ECO:0000256" key="7">
    <source>
        <dbReference type="ARBA" id="ARBA00023040"/>
    </source>
</evidence>
<evidence type="ECO:0000256" key="4">
    <source>
        <dbReference type="ARBA" id="ARBA00022692"/>
    </source>
</evidence>
<sequence length="774" mass="87864">MHYQNLVAFIFAISEINQNIEILPNITLGFYMVDLCLTEQQAVKGMTGMISTSTSSRSIPNYHCGLSSNLVGFVEGVSSKLTLLLARMFGIYRIPQISYSSMDPILSDKVQFPYFYRTVPNDFIQYKAIVSLMKYFGWSWVGILVADNESGLMASQEIQRGLSEHGYCVDFIEFLPYRSSLDYSKEARIVYSLSTTSANVIIIYGDHNYIFRLQIILYMNTIPSKIWIISCQWSLSEGTEYEFLSFAPFNGSLAISLPAKTSPNFEDFSKNINPDTYPNDVFIENVWWQLYDCNYRSKHSFTDLCIGNETIYNPENVNIHKSMTHYSYSIYNAVYALAHALHLMTSQKKEDLVENGFPAWKVHKYLKNINFTNSVGDDILFDENGDMNSNFDILNWAVYPNQTYNAIKVGQFHQRPSPNLVINAEKIRWSKHFLQSQRSVCSESCTPGYRKSHRESQPSCCYDCVPCAEGEISNGTDTETCTKCPERLWPNMNRDLCIPKEITYLSYEDILGMSLAVVSVFLFLLTCLVTMILMKHRNTPVVKANNRSLSFILLISLKMCFLCSLIFIGYPHKVTCILRQTVFGITFSISVSAILAKTVTVVIAFNATNPRSRLKHWVGTRTSYSVLLICSSMQMIICVIWLGCSPPFPQDNMQDEVGKIVAECNDGSQVAFYSVLGYMGSLSFVSFLIAFLARNLPDVFNEAKYITFSMLVFCSVWISFIPAYLSSKGKYVVAMEIFAILASSFGLLGCIFIPKCYVILIRPEMNTKVSMVTR</sequence>
<evidence type="ECO:0000313" key="14">
    <source>
        <dbReference type="Ensembl" id="ENSLLEP00000014488.1"/>
    </source>
</evidence>
<accession>A0A8C5MGY7</accession>
<dbReference type="InterPro" id="IPR017979">
    <property type="entry name" value="GPCR_3_CS"/>
</dbReference>
<protein>
    <recommendedName>
        <fullName evidence="13">G-protein coupled receptors family 3 profile domain-containing protein</fullName>
    </recommendedName>
</protein>
<evidence type="ECO:0000256" key="9">
    <source>
        <dbReference type="ARBA" id="ARBA00023170"/>
    </source>
</evidence>
<dbReference type="SUPFAM" id="SSF53822">
    <property type="entry name" value="Periplasmic binding protein-like I"/>
    <property type="match status" value="1"/>
</dbReference>
<evidence type="ECO:0000256" key="8">
    <source>
        <dbReference type="ARBA" id="ARBA00023136"/>
    </source>
</evidence>
<dbReference type="InterPro" id="IPR017978">
    <property type="entry name" value="GPCR_3_C"/>
</dbReference>
<proteinExistence type="inferred from homology"/>
<dbReference type="InterPro" id="IPR004073">
    <property type="entry name" value="GPCR_3_vmron_rcpt_2"/>
</dbReference>
<evidence type="ECO:0000259" key="13">
    <source>
        <dbReference type="PROSITE" id="PS50259"/>
    </source>
</evidence>
<dbReference type="PANTHER" id="PTHR24061:SF599">
    <property type="entry name" value="G-PROTEIN COUPLED RECEPTORS FAMILY 3 PROFILE DOMAIN-CONTAINING PROTEIN"/>
    <property type="match status" value="1"/>
</dbReference>
<feature type="domain" description="G-protein coupled receptors family 3 profile" evidence="13">
    <location>
        <begin position="511"/>
        <end position="774"/>
    </location>
</feature>
<comment type="subcellular location">
    <subcellularLocation>
        <location evidence="1">Cell membrane</location>
        <topology evidence="1">Multi-pass membrane protein</topology>
    </subcellularLocation>
</comment>
<reference evidence="14" key="2">
    <citation type="submission" date="2025-09" db="UniProtKB">
        <authorList>
            <consortium name="Ensembl"/>
        </authorList>
    </citation>
    <scope>IDENTIFICATION</scope>
</reference>
<dbReference type="InterPro" id="IPR011500">
    <property type="entry name" value="GPCR_3_9-Cys_dom"/>
</dbReference>
<comment type="similarity">
    <text evidence="2">Belongs to the G-protein coupled receptor 3 family.</text>
</comment>
<dbReference type="GO" id="GO:0005886">
    <property type="term" value="C:plasma membrane"/>
    <property type="evidence" value="ECO:0007669"/>
    <property type="project" value="UniProtKB-SubCell"/>
</dbReference>
<evidence type="ECO:0000256" key="1">
    <source>
        <dbReference type="ARBA" id="ARBA00004651"/>
    </source>
</evidence>
<dbReference type="PROSITE" id="PS00981">
    <property type="entry name" value="G_PROTEIN_RECEP_F3_3"/>
    <property type="match status" value="1"/>
</dbReference>
<name>A0A8C5MGY7_9ANUR</name>
<keyword evidence="10" id="KW-0325">Glycoprotein</keyword>
<evidence type="ECO:0000256" key="2">
    <source>
        <dbReference type="ARBA" id="ARBA00007242"/>
    </source>
</evidence>
<feature type="transmembrane region" description="Helical" evidence="12">
    <location>
        <begin position="705"/>
        <end position="725"/>
    </location>
</feature>
<evidence type="ECO:0000256" key="6">
    <source>
        <dbReference type="ARBA" id="ARBA00022989"/>
    </source>
</evidence>
<keyword evidence="6 12" id="KW-1133">Transmembrane helix</keyword>
<keyword evidence="3" id="KW-1003">Cell membrane</keyword>
<evidence type="ECO:0000256" key="12">
    <source>
        <dbReference type="SAM" id="Phobius"/>
    </source>
</evidence>
<dbReference type="GeneTree" id="ENSGT00950000182788"/>
<feature type="transmembrane region" description="Helical" evidence="12">
    <location>
        <begin position="737"/>
        <end position="761"/>
    </location>
</feature>
<dbReference type="PANTHER" id="PTHR24061">
    <property type="entry name" value="CALCIUM-SENSING RECEPTOR-RELATED"/>
    <property type="match status" value="1"/>
</dbReference>
<dbReference type="Gene3D" id="2.10.50.30">
    <property type="entry name" value="GPCR, family 3, nine cysteines domain"/>
    <property type="match status" value="1"/>
</dbReference>
<organism evidence="14 15">
    <name type="scientific">Leptobrachium leishanense</name>
    <name type="common">Leishan spiny toad</name>
    <dbReference type="NCBI Taxonomy" id="445787"/>
    <lineage>
        <taxon>Eukaryota</taxon>
        <taxon>Metazoa</taxon>
        <taxon>Chordata</taxon>
        <taxon>Craniata</taxon>
        <taxon>Vertebrata</taxon>
        <taxon>Euteleostomi</taxon>
        <taxon>Amphibia</taxon>
        <taxon>Batrachia</taxon>
        <taxon>Anura</taxon>
        <taxon>Pelobatoidea</taxon>
        <taxon>Megophryidae</taxon>
        <taxon>Leptobrachium</taxon>
    </lineage>
</organism>
<feature type="transmembrane region" description="Helical" evidence="12">
    <location>
        <begin position="626"/>
        <end position="643"/>
    </location>
</feature>
<keyword evidence="9" id="KW-0675">Receptor</keyword>
<dbReference type="Pfam" id="PF01094">
    <property type="entry name" value="ANF_receptor"/>
    <property type="match status" value="1"/>
</dbReference>
<dbReference type="InterPro" id="IPR028082">
    <property type="entry name" value="Peripla_BP_I"/>
</dbReference>
<keyword evidence="15" id="KW-1185">Reference proteome</keyword>
<feature type="transmembrane region" description="Helical" evidence="12">
    <location>
        <begin position="549"/>
        <end position="570"/>
    </location>
</feature>
<dbReference type="AlphaFoldDB" id="A0A8C5MGY7"/>
<dbReference type="InterPro" id="IPR000337">
    <property type="entry name" value="GPCR_3"/>
</dbReference>
<evidence type="ECO:0000313" key="15">
    <source>
        <dbReference type="Proteomes" id="UP000694569"/>
    </source>
</evidence>
<evidence type="ECO:0000256" key="5">
    <source>
        <dbReference type="ARBA" id="ARBA00022729"/>
    </source>
</evidence>
<dbReference type="PRINTS" id="PR00248">
    <property type="entry name" value="GPCRMGR"/>
</dbReference>
<dbReference type="FunFam" id="2.10.50.30:FF:000002">
    <property type="entry name" value="Vomeronasal 2 receptor, h1"/>
    <property type="match status" value="1"/>
</dbReference>
<reference evidence="14" key="1">
    <citation type="submission" date="2025-08" db="UniProtKB">
        <authorList>
            <consortium name="Ensembl"/>
        </authorList>
    </citation>
    <scope>IDENTIFICATION</scope>
</reference>
<keyword evidence="11" id="KW-0807">Transducer</keyword>
<keyword evidence="5" id="KW-0732">Signal</keyword>
<dbReference type="CDD" id="cd15283">
    <property type="entry name" value="7tmC_V2R_pheromone"/>
    <property type="match status" value="1"/>
</dbReference>
<keyword evidence="7" id="KW-0297">G-protein coupled receptor</keyword>
<dbReference type="Gene3D" id="3.40.50.2300">
    <property type="match status" value="2"/>
</dbReference>
<dbReference type="PRINTS" id="PR01535">
    <property type="entry name" value="VOMERONASL2R"/>
</dbReference>
<dbReference type="Pfam" id="PF07562">
    <property type="entry name" value="NCD3G"/>
    <property type="match status" value="1"/>
</dbReference>
<dbReference type="Ensembl" id="ENSLLET00000015053.1">
    <property type="protein sequence ID" value="ENSLLEP00000014488.1"/>
    <property type="gene ID" value="ENSLLEG00000009092.1"/>
</dbReference>
<dbReference type="Pfam" id="PF00003">
    <property type="entry name" value="7tm_3"/>
    <property type="match status" value="1"/>
</dbReference>
<feature type="transmembrane region" description="Helical" evidence="12">
    <location>
        <begin position="670"/>
        <end position="693"/>
    </location>
</feature>
<feature type="transmembrane region" description="Helical" evidence="12">
    <location>
        <begin position="510"/>
        <end position="533"/>
    </location>
</feature>
<feature type="transmembrane region" description="Helical" evidence="12">
    <location>
        <begin position="582"/>
        <end position="605"/>
    </location>
</feature>
<evidence type="ECO:0000256" key="11">
    <source>
        <dbReference type="ARBA" id="ARBA00023224"/>
    </source>
</evidence>
<keyword evidence="4 12" id="KW-0812">Transmembrane</keyword>
<evidence type="ECO:0000256" key="10">
    <source>
        <dbReference type="ARBA" id="ARBA00023180"/>
    </source>
</evidence>